<gene>
    <name evidence="2" type="ORF">Bca52824_011064</name>
</gene>
<dbReference type="GO" id="GO:0004523">
    <property type="term" value="F:RNA-DNA hybrid ribonuclease activity"/>
    <property type="evidence" value="ECO:0007669"/>
    <property type="project" value="InterPro"/>
</dbReference>
<organism evidence="2 3">
    <name type="scientific">Brassica carinata</name>
    <name type="common">Ethiopian mustard</name>
    <name type="synonym">Abyssinian cabbage</name>
    <dbReference type="NCBI Taxonomy" id="52824"/>
    <lineage>
        <taxon>Eukaryota</taxon>
        <taxon>Viridiplantae</taxon>
        <taxon>Streptophyta</taxon>
        <taxon>Embryophyta</taxon>
        <taxon>Tracheophyta</taxon>
        <taxon>Spermatophyta</taxon>
        <taxon>Magnoliopsida</taxon>
        <taxon>eudicotyledons</taxon>
        <taxon>Gunneridae</taxon>
        <taxon>Pentapetalae</taxon>
        <taxon>rosids</taxon>
        <taxon>malvids</taxon>
        <taxon>Brassicales</taxon>
        <taxon>Brassicaceae</taxon>
        <taxon>Brassiceae</taxon>
        <taxon>Brassica</taxon>
    </lineage>
</organism>
<dbReference type="AlphaFoldDB" id="A0A8X7WDY1"/>
<dbReference type="GO" id="GO:0003676">
    <property type="term" value="F:nucleic acid binding"/>
    <property type="evidence" value="ECO:0007669"/>
    <property type="project" value="InterPro"/>
</dbReference>
<evidence type="ECO:0000259" key="1">
    <source>
        <dbReference type="Pfam" id="PF13456"/>
    </source>
</evidence>
<dbReference type="Pfam" id="PF13456">
    <property type="entry name" value="RVT_3"/>
    <property type="match status" value="1"/>
</dbReference>
<dbReference type="InterPro" id="IPR052929">
    <property type="entry name" value="RNase_H-like_EbsB-rel"/>
</dbReference>
<accession>A0A8X7WDY1</accession>
<feature type="domain" description="RNase H type-1" evidence="1">
    <location>
        <begin position="230"/>
        <end position="338"/>
    </location>
</feature>
<dbReference type="InterPro" id="IPR002156">
    <property type="entry name" value="RNaseH_domain"/>
</dbReference>
<dbReference type="PANTHER" id="PTHR47074:SF53">
    <property type="entry name" value="REVERSE TRANSCRIPTASE-LIKE PROTEIN"/>
    <property type="match status" value="1"/>
</dbReference>
<dbReference type="PANTHER" id="PTHR47074">
    <property type="entry name" value="BNAC02G40300D PROTEIN"/>
    <property type="match status" value="1"/>
</dbReference>
<dbReference type="EMBL" id="JAAMPC010000002">
    <property type="protein sequence ID" value="KAG2328336.1"/>
    <property type="molecule type" value="Genomic_DNA"/>
</dbReference>
<dbReference type="Proteomes" id="UP000886595">
    <property type="component" value="Unassembled WGS sequence"/>
</dbReference>
<reference evidence="2 3" key="1">
    <citation type="submission" date="2020-02" db="EMBL/GenBank/DDBJ databases">
        <authorList>
            <person name="Ma Q."/>
            <person name="Huang Y."/>
            <person name="Song X."/>
            <person name="Pei D."/>
        </authorList>
    </citation>
    <scope>NUCLEOTIDE SEQUENCE [LARGE SCALE GENOMIC DNA]</scope>
    <source>
        <strain evidence="2">Sxm20200214</strain>
        <tissue evidence="2">Leaf</tissue>
    </source>
</reference>
<protein>
    <recommendedName>
        <fullName evidence="1">RNase H type-1 domain-containing protein</fullName>
    </recommendedName>
</protein>
<evidence type="ECO:0000313" key="3">
    <source>
        <dbReference type="Proteomes" id="UP000886595"/>
    </source>
</evidence>
<comment type="caution">
    <text evidence="2">The sequence shown here is derived from an EMBL/GenBank/DDBJ whole genome shotgun (WGS) entry which is preliminary data.</text>
</comment>
<name>A0A8X7WDY1_BRACI</name>
<sequence length="368" mass="42481">MRVSELIGEDGKWKLDTLQDLFPINEVHRIKHILIGRVKDRDVWAFNNSGEYTVKSECWLLTNMPERNGGTSVVQEQDVLDLKRKIWKIPTIPKICMFLWRAASGALAVAERLTAHGVETIRHVLFQCVKAQELLDELRVAPDQLLQDVSLIELLKESLRLIIQETLEKERRKAVPWILWMIWKTGTKAMEEATLWYELNKSPYGELITTNDLGIPRRWVAPTQGVVKCNFYASWRSNRHLTGGAWITRDYRGMVGMHARDALIPTPERLSAEMQCLLWRVCIGTESNMLTEAIRKFSKWPRYRSLLQSISAVCLEFTSIEFEIESRTSNKVAREISTSVLRDGRFRLYLAMGGPSWLHDLIQTEASI</sequence>
<proteinExistence type="predicted"/>
<keyword evidence="3" id="KW-1185">Reference proteome</keyword>
<evidence type="ECO:0000313" key="2">
    <source>
        <dbReference type="EMBL" id="KAG2328336.1"/>
    </source>
</evidence>